<name>A0AAW2XG14_9LAMI</name>
<evidence type="ECO:0008006" key="2">
    <source>
        <dbReference type="Google" id="ProtNLM"/>
    </source>
</evidence>
<dbReference type="PANTHER" id="PTHR33710:SF77">
    <property type="entry name" value="DNASE I-LIKE SUPERFAMILY PROTEIN"/>
    <property type="match status" value="1"/>
</dbReference>
<proteinExistence type="predicted"/>
<accession>A0AAW2XG14</accession>
<dbReference type="EMBL" id="JACGWN010000004">
    <property type="protein sequence ID" value="KAL0451816.1"/>
    <property type="molecule type" value="Genomic_DNA"/>
</dbReference>
<evidence type="ECO:0000313" key="1">
    <source>
        <dbReference type="EMBL" id="KAL0451816.1"/>
    </source>
</evidence>
<protein>
    <recommendedName>
        <fullName evidence="2">Endonuclease/exonuclease/phosphatase domain-containing protein</fullName>
    </recommendedName>
</protein>
<reference evidence="1" key="1">
    <citation type="submission" date="2020-06" db="EMBL/GenBank/DDBJ databases">
        <authorList>
            <person name="Li T."/>
            <person name="Hu X."/>
            <person name="Zhang T."/>
            <person name="Song X."/>
            <person name="Zhang H."/>
            <person name="Dai N."/>
            <person name="Sheng W."/>
            <person name="Hou X."/>
            <person name="Wei L."/>
        </authorList>
    </citation>
    <scope>NUCLEOTIDE SEQUENCE</scope>
    <source>
        <strain evidence="1">KEN1</strain>
        <tissue evidence="1">Leaf</tissue>
    </source>
</reference>
<organism evidence="1">
    <name type="scientific">Sesamum latifolium</name>
    <dbReference type="NCBI Taxonomy" id="2727402"/>
    <lineage>
        <taxon>Eukaryota</taxon>
        <taxon>Viridiplantae</taxon>
        <taxon>Streptophyta</taxon>
        <taxon>Embryophyta</taxon>
        <taxon>Tracheophyta</taxon>
        <taxon>Spermatophyta</taxon>
        <taxon>Magnoliopsida</taxon>
        <taxon>eudicotyledons</taxon>
        <taxon>Gunneridae</taxon>
        <taxon>Pentapetalae</taxon>
        <taxon>asterids</taxon>
        <taxon>lamiids</taxon>
        <taxon>Lamiales</taxon>
        <taxon>Pedaliaceae</taxon>
        <taxon>Sesamum</taxon>
    </lineage>
</organism>
<reference evidence="1" key="2">
    <citation type="journal article" date="2024" name="Plant">
        <title>Genomic evolution and insights into agronomic trait innovations of Sesamum species.</title>
        <authorList>
            <person name="Miao H."/>
            <person name="Wang L."/>
            <person name="Qu L."/>
            <person name="Liu H."/>
            <person name="Sun Y."/>
            <person name="Le M."/>
            <person name="Wang Q."/>
            <person name="Wei S."/>
            <person name="Zheng Y."/>
            <person name="Lin W."/>
            <person name="Duan Y."/>
            <person name="Cao H."/>
            <person name="Xiong S."/>
            <person name="Wang X."/>
            <person name="Wei L."/>
            <person name="Li C."/>
            <person name="Ma Q."/>
            <person name="Ju M."/>
            <person name="Zhao R."/>
            <person name="Li G."/>
            <person name="Mu C."/>
            <person name="Tian Q."/>
            <person name="Mei H."/>
            <person name="Zhang T."/>
            <person name="Gao T."/>
            <person name="Zhang H."/>
        </authorList>
    </citation>
    <scope>NUCLEOTIDE SEQUENCE</scope>
    <source>
        <strain evidence="1">KEN1</strain>
    </source>
</reference>
<dbReference type="AlphaFoldDB" id="A0AAW2XG14"/>
<dbReference type="InterPro" id="IPR036691">
    <property type="entry name" value="Endo/exonu/phosph_ase_sf"/>
</dbReference>
<dbReference type="SUPFAM" id="SSF56219">
    <property type="entry name" value="DNase I-like"/>
    <property type="match status" value="1"/>
</dbReference>
<sequence length="185" mass="21401">MLRKSGWSAPGLQSYSVHHIDAFIQVEGLPEGWRFTGFYSHPEVAKRRATWNLLRQLSHHSSRAWICAGNYNEILLVHEKEGVIPQAQGQIEEFRKCLEDCEMQDMGFKGFPLTWWNRREAPHTVKARLDRACCNPKWAVLFPEACVLYEQTAASDHLLVWVDLEPSKESDKKKRKNSSDLKQHG</sequence>
<comment type="caution">
    <text evidence="1">The sequence shown here is derived from an EMBL/GenBank/DDBJ whole genome shotgun (WGS) entry which is preliminary data.</text>
</comment>
<dbReference type="PANTHER" id="PTHR33710">
    <property type="entry name" value="BNAC02G09200D PROTEIN"/>
    <property type="match status" value="1"/>
</dbReference>
<dbReference type="Gene3D" id="3.60.10.10">
    <property type="entry name" value="Endonuclease/exonuclease/phosphatase"/>
    <property type="match status" value="1"/>
</dbReference>
<gene>
    <name evidence="1" type="ORF">Slati_1159700</name>
</gene>